<dbReference type="InterPro" id="IPR003008">
    <property type="entry name" value="Tubulin_FtsZ_GTPase"/>
</dbReference>
<dbReference type="InterPro" id="IPR017975">
    <property type="entry name" value="Tubulin_CS"/>
</dbReference>
<evidence type="ECO:0000256" key="4">
    <source>
        <dbReference type="ARBA" id="ARBA00023134"/>
    </source>
</evidence>
<dbReference type="Proteomes" id="UP000729913">
    <property type="component" value="Unassembled WGS sequence"/>
</dbReference>
<evidence type="ECO:0000256" key="1">
    <source>
        <dbReference type="ARBA" id="ARBA00009636"/>
    </source>
</evidence>
<dbReference type="GO" id="GO:0005525">
    <property type="term" value="F:GTP binding"/>
    <property type="evidence" value="ECO:0007669"/>
    <property type="project" value="UniProtKB-KW"/>
</dbReference>
<keyword evidence="7" id="KW-1185">Reference proteome</keyword>
<dbReference type="GO" id="GO:0005874">
    <property type="term" value="C:microtubule"/>
    <property type="evidence" value="ECO:0007669"/>
    <property type="project" value="UniProtKB-KW"/>
</dbReference>
<dbReference type="EMBL" id="JAAOIC020000019">
    <property type="protein sequence ID" value="KAG8041202.1"/>
    <property type="molecule type" value="Genomic_DNA"/>
</dbReference>
<evidence type="ECO:0000313" key="6">
    <source>
        <dbReference type="EMBL" id="KAG8041202.1"/>
    </source>
</evidence>
<proteinExistence type="inferred from homology"/>
<dbReference type="InterPro" id="IPR018316">
    <property type="entry name" value="Tubulin/FtsZ_2-layer-sand-dom"/>
</dbReference>
<organism evidence="6 7">
    <name type="scientific">Cotesia typhae</name>
    <dbReference type="NCBI Taxonomy" id="2053667"/>
    <lineage>
        <taxon>Eukaryota</taxon>
        <taxon>Metazoa</taxon>
        <taxon>Ecdysozoa</taxon>
        <taxon>Arthropoda</taxon>
        <taxon>Hexapoda</taxon>
        <taxon>Insecta</taxon>
        <taxon>Pterygota</taxon>
        <taxon>Neoptera</taxon>
        <taxon>Endopterygota</taxon>
        <taxon>Hymenoptera</taxon>
        <taxon>Apocrita</taxon>
        <taxon>Ichneumonoidea</taxon>
        <taxon>Braconidae</taxon>
        <taxon>Microgastrinae</taxon>
        <taxon>Cotesia</taxon>
    </lineage>
</organism>
<reference evidence="6" key="2">
    <citation type="submission" date="2021-04" db="EMBL/GenBank/DDBJ databases">
        <title>Genome-wide patterns of bracovirus chromosomal integration into multiple host tissues during parasitism.</title>
        <authorList>
            <person name="Chebbi M.A.C."/>
        </authorList>
    </citation>
    <scope>NUCLEOTIDE SEQUENCE</scope>
    <source>
        <tissue evidence="6">Whole body</tissue>
    </source>
</reference>
<dbReference type="GO" id="GO:0007017">
    <property type="term" value="P:microtubule-based process"/>
    <property type="evidence" value="ECO:0007669"/>
    <property type="project" value="InterPro"/>
</dbReference>
<comment type="caution">
    <text evidence="6">The sequence shown here is derived from an EMBL/GenBank/DDBJ whole genome shotgun (WGS) entry which is preliminary data.</text>
</comment>
<dbReference type="OrthoDB" id="1662883at2759"/>
<dbReference type="Pfam" id="PF00091">
    <property type="entry name" value="Tubulin"/>
    <property type="match status" value="1"/>
</dbReference>
<gene>
    <name evidence="6" type="ORF">G9C98_002190</name>
</gene>
<dbReference type="Pfam" id="PF03953">
    <property type="entry name" value="Tubulin_C"/>
    <property type="match status" value="1"/>
</dbReference>
<reference evidence="6" key="1">
    <citation type="submission" date="2020-03" db="EMBL/GenBank/DDBJ databases">
        <authorList>
            <person name="Chebbi M.A."/>
            <person name="Drezen J.M."/>
        </authorList>
    </citation>
    <scope>NUCLEOTIDE SEQUENCE</scope>
    <source>
        <tissue evidence="6">Whole body</tissue>
    </source>
</reference>
<evidence type="ECO:0000259" key="5">
    <source>
        <dbReference type="SMART" id="SM00864"/>
    </source>
</evidence>
<dbReference type="InterPro" id="IPR000217">
    <property type="entry name" value="Tubulin"/>
</dbReference>
<evidence type="ECO:0000313" key="7">
    <source>
        <dbReference type="Proteomes" id="UP000729913"/>
    </source>
</evidence>
<keyword evidence="4" id="KW-0342">GTP-binding</keyword>
<evidence type="ECO:0000256" key="2">
    <source>
        <dbReference type="ARBA" id="ARBA00022701"/>
    </source>
</evidence>
<name>A0A8J5R435_9HYME</name>
<feature type="domain" description="Tubulin/FtsZ GTPase" evidence="5">
    <location>
        <begin position="3"/>
        <end position="178"/>
    </location>
</feature>
<dbReference type="PANTHER" id="PTHR11588">
    <property type="entry name" value="TUBULIN"/>
    <property type="match status" value="1"/>
</dbReference>
<dbReference type="SMART" id="SM00864">
    <property type="entry name" value="Tubulin"/>
    <property type="match status" value="1"/>
</dbReference>
<evidence type="ECO:0000256" key="3">
    <source>
        <dbReference type="ARBA" id="ARBA00022741"/>
    </source>
</evidence>
<keyword evidence="2" id="KW-0493">Microtubule</keyword>
<protein>
    <recommendedName>
        <fullName evidence="5">Tubulin/FtsZ GTPase domain-containing protein</fullName>
    </recommendedName>
</protein>
<dbReference type="AlphaFoldDB" id="A0A8J5R435"/>
<comment type="similarity">
    <text evidence="1">Belongs to the tubulin family.</text>
</comment>
<dbReference type="PROSITE" id="PS00227">
    <property type="entry name" value="TUBULIN"/>
    <property type="match status" value="1"/>
</dbReference>
<keyword evidence="3" id="KW-0547">Nucleotide-binding</keyword>
<sequence length="313" mass="35214">MTKKKKFIPRAVGYYTHGRNYHDKLEETIRKTAERCDSLHGFLLTHSLGGGTGSGLGTATLSLLADEYPHVDKFLSTVHPAAAQDVVTAPYNVLLATKELIDHATCVFPADNGALLDICNSQISTNLVPYPQLHYIFSSVSPISMTAPKLTITKKTKVQDELFMNAWSRSHQLIKLDPLNPKSVIISAGHIARGNCSMDDMIRNIQRFQNKAKFTPWSKEVMKIGLCNVPPAGHPASLLCLLNSTSMRLMLKNVINQFDKLYQRKAHVHHYLEVDGFEAEHFDEAKESIKVVCDRYREVERQIPHNIPRLKVK</sequence>
<accession>A0A8J5R435</accession>